<keyword evidence="10" id="KW-0862">Zinc</keyword>
<dbReference type="AlphaFoldDB" id="A0ABD3GJR2"/>
<organism evidence="13 14">
    <name type="scientific">Riccia sorocarpa</name>
    <dbReference type="NCBI Taxonomy" id="122646"/>
    <lineage>
        <taxon>Eukaryota</taxon>
        <taxon>Viridiplantae</taxon>
        <taxon>Streptophyta</taxon>
        <taxon>Embryophyta</taxon>
        <taxon>Marchantiophyta</taxon>
        <taxon>Marchantiopsida</taxon>
        <taxon>Marchantiidae</taxon>
        <taxon>Marchantiales</taxon>
        <taxon>Ricciaceae</taxon>
        <taxon>Riccia</taxon>
    </lineage>
</organism>
<keyword evidence="5" id="KW-0819">tRNA processing</keyword>
<feature type="region of interest" description="Disordered" evidence="11">
    <location>
        <begin position="247"/>
        <end position="266"/>
    </location>
</feature>
<dbReference type="EC" id="3.1.26.11" evidence="4"/>
<feature type="compositionally biased region" description="Low complexity" evidence="11">
    <location>
        <begin position="175"/>
        <end position="189"/>
    </location>
</feature>
<evidence type="ECO:0000256" key="8">
    <source>
        <dbReference type="ARBA" id="ARBA00022759"/>
    </source>
</evidence>
<feature type="compositionally biased region" description="Basic and acidic residues" evidence="11">
    <location>
        <begin position="224"/>
        <end position="235"/>
    </location>
</feature>
<evidence type="ECO:0000259" key="12">
    <source>
        <dbReference type="Pfam" id="PF12706"/>
    </source>
</evidence>
<dbReference type="Pfam" id="PF12706">
    <property type="entry name" value="Lactamase_B_2"/>
    <property type="match status" value="1"/>
</dbReference>
<keyword evidence="14" id="KW-1185">Reference proteome</keyword>
<protein>
    <recommendedName>
        <fullName evidence="4">ribonuclease Z</fullName>
        <ecNumber evidence="4">3.1.26.11</ecNumber>
    </recommendedName>
</protein>
<dbReference type="InterPro" id="IPR036866">
    <property type="entry name" value="RibonucZ/Hydroxyglut_hydro"/>
</dbReference>
<feature type="region of interest" description="Disordered" evidence="11">
    <location>
        <begin position="1165"/>
        <end position="1206"/>
    </location>
</feature>
<name>A0ABD3GJR2_9MARC</name>
<comment type="similarity">
    <text evidence="3">Belongs to the RNase Z family.</text>
</comment>
<feature type="region of interest" description="Disordered" evidence="11">
    <location>
        <begin position="599"/>
        <end position="622"/>
    </location>
</feature>
<keyword evidence="8" id="KW-0255">Endonuclease</keyword>
<evidence type="ECO:0000256" key="9">
    <source>
        <dbReference type="ARBA" id="ARBA00022801"/>
    </source>
</evidence>
<dbReference type="EMBL" id="JBJQOH010000007">
    <property type="protein sequence ID" value="KAL3678250.1"/>
    <property type="molecule type" value="Genomic_DNA"/>
</dbReference>
<keyword evidence="9" id="KW-0378">Hydrolase</keyword>
<dbReference type="InterPro" id="IPR001279">
    <property type="entry name" value="Metallo-B-lactamas"/>
</dbReference>
<evidence type="ECO:0000256" key="3">
    <source>
        <dbReference type="ARBA" id="ARBA00007823"/>
    </source>
</evidence>
<evidence type="ECO:0000256" key="4">
    <source>
        <dbReference type="ARBA" id="ARBA00012477"/>
    </source>
</evidence>
<dbReference type="Gene3D" id="3.60.15.10">
    <property type="entry name" value="Ribonuclease Z/Hydroxyacylglutathione hydrolase-like"/>
    <property type="match status" value="2"/>
</dbReference>
<feature type="compositionally biased region" description="Basic and acidic residues" evidence="11">
    <location>
        <begin position="1184"/>
        <end position="1196"/>
    </location>
</feature>
<proteinExistence type="inferred from homology"/>
<gene>
    <name evidence="13" type="ORF">R1sor_021206</name>
</gene>
<dbReference type="SUPFAM" id="SSF56281">
    <property type="entry name" value="Metallo-hydrolase/oxidoreductase"/>
    <property type="match status" value="1"/>
</dbReference>
<dbReference type="GO" id="GO:0042781">
    <property type="term" value="F:3'-tRNA processing endoribonuclease activity"/>
    <property type="evidence" value="ECO:0007669"/>
    <property type="project" value="UniProtKB-EC"/>
</dbReference>
<evidence type="ECO:0000256" key="7">
    <source>
        <dbReference type="ARBA" id="ARBA00022723"/>
    </source>
</evidence>
<comment type="caution">
    <text evidence="13">The sequence shown here is derived from an EMBL/GenBank/DDBJ whole genome shotgun (WGS) entry which is preliminary data.</text>
</comment>
<feature type="region of interest" description="Disordered" evidence="11">
    <location>
        <begin position="165"/>
        <end position="235"/>
    </location>
</feature>
<feature type="domain" description="Metallo-beta-lactamase" evidence="12">
    <location>
        <begin position="669"/>
        <end position="880"/>
    </location>
</feature>
<evidence type="ECO:0000256" key="11">
    <source>
        <dbReference type="SAM" id="MobiDB-lite"/>
    </source>
</evidence>
<dbReference type="PANTHER" id="PTHR12553">
    <property type="entry name" value="ZINC PHOSPHODIESTERASE ELAC PROTEIN 2"/>
    <property type="match status" value="1"/>
</dbReference>
<keyword evidence="7" id="KW-0479">Metal-binding</keyword>
<comment type="catalytic activity">
    <reaction evidence="1">
        <text>Endonucleolytic cleavage of RNA, removing extra 3' nucleotides from tRNA precursor, generating 3' termini of tRNAs. A 3'-hydroxy group is left at the tRNA terminus and a 5'-phosphoryl group is left at the trailer molecule.</text>
        <dbReference type="EC" id="3.1.26.11"/>
    </reaction>
</comment>
<keyword evidence="6" id="KW-0540">Nuclease</keyword>
<dbReference type="InterPro" id="IPR047151">
    <property type="entry name" value="RNZ2-like"/>
</dbReference>
<dbReference type="PANTHER" id="PTHR12553:SF70">
    <property type="entry name" value="RIBONUCLEASE Z"/>
    <property type="match status" value="1"/>
</dbReference>
<evidence type="ECO:0000313" key="14">
    <source>
        <dbReference type="Proteomes" id="UP001633002"/>
    </source>
</evidence>
<comment type="cofactor">
    <cofactor evidence="2">
        <name>Zn(2+)</name>
        <dbReference type="ChEBI" id="CHEBI:29105"/>
    </cofactor>
</comment>
<feature type="compositionally biased region" description="Polar residues" evidence="11">
    <location>
        <begin position="165"/>
        <end position="174"/>
    </location>
</feature>
<dbReference type="Proteomes" id="UP001633002">
    <property type="component" value="Unassembled WGS sequence"/>
</dbReference>
<feature type="compositionally biased region" description="Low complexity" evidence="11">
    <location>
        <begin position="605"/>
        <end position="616"/>
    </location>
</feature>
<dbReference type="CDD" id="cd07718">
    <property type="entry name" value="RNaseZ_ELAC1_ELAC2-C-term-like_MBL-fold"/>
    <property type="match status" value="1"/>
</dbReference>
<evidence type="ECO:0000313" key="13">
    <source>
        <dbReference type="EMBL" id="KAL3678250.1"/>
    </source>
</evidence>
<evidence type="ECO:0000256" key="1">
    <source>
        <dbReference type="ARBA" id="ARBA00000402"/>
    </source>
</evidence>
<accession>A0ABD3GJR2</accession>
<feature type="compositionally biased region" description="Polar residues" evidence="11">
    <location>
        <begin position="190"/>
        <end position="200"/>
    </location>
</feature>
<dbReference type="GO" id="GO:0046872">
    <property type="term" value="F:metal ion binding"/>
    <property type="evidence" value="ECO:0007669"/>
    <property type="project" value="UniProtKB-KW"/>
</dbReference>
<sequence length="1206" mass="132641">MESSADSPAYEVRIMHAAADGVEPALLISAPGKKGEYLVNVPDGFSRLALEHKSTPSGRLSCILLSSLLPAATGGLGGLMLRLRHDGHGQVQVIGPSGTTGVVHSLRHICRWRHPKVFVSECCGNRPIPVFEDEHIAIVPIVNGGRVIGCPWCVYRVRANSSCEQQSKTRSLPRSGSSNDESTSSSSDSFVANENSRHTGCSSDEEECSSDRREANRLLPQRRKREEGGKPPSLEEYHFFKQVRLKLQKSSRDRQSATNSLARESNKEPLLSNLRVSELEAKAATGFWTDAEGDKRSSGYEACKFVEQPAKELRQKSSDSSGEGFEWLIHNSQEVDLPNVDEEANPVFQLSPTSDKQQRGTEGIRSGSPPVLGFLCYLRKLDHSLLIVNCEKEEELQSLRAHHLLRCNSLPHSTPEEGGEGERRNEHSFAAVIDLSPRNMLLSKDYKAWIDSLRISGPHVVMKRAGGQFGFQSSLATLVKLNCIDSRIFPLPPGVMFNMIDNEASDKQATDADANLVDGELCMRLIVQKSGTSVDKSLCPDKLVKLQEEQRKMVFEPPDGGDDSIHANSTTPTLSANAAAAAALRRHLQPSVQGCGAHGNIRAGNSLSSSQQNSASPCRTPRTEQQEVSLSSLVCDFQLVFFGTGCAEPSKKRGCSGILLQVKGTDRAMLMEAGEGVAGQFVRRFGEVKAPSVLCSLNCLWLSHKHGDHVLGVLSILEGRRQQKEPLVVIGPQKVRLWLSEVKDIRAAMGCPLPEFHFIPCQELAVSGRLLESKESRNHLDRVLSSMQLQSIRLVGVFHCFDAYGIILRGKSGWSVVYSGDTRPCKALEYAGQGCSLLIHEATFEDELIEQAKQKRHCTVSEALKAGLQMGAQHIILTHFSQRYPEMVAMSGDQKQRVSVAFDGMVVPSHLLDPLSKLLPSISSVFQKREKIMIPISNYVIDGKIHEPKNGLVHAKADTRTKAEELDVHDGLRSDRLGTAAFHHLSTCLNTENQEDVELTRSKHIRFSDHHNLDREDPLADIPDNDHALNWSSESEDEDPFQLQVLKRLPPPVVSSVVERDMKAAAVLARGSSLVTSREASFDTLVGRKSRPLLTKPPSPMVSRETNSHSPAGGNEGCSHPRRSPKPQETGSGFKRSHRNATQRGEIRSSVDQFLKEIQQYEKIGMTGLSDKGESDRPSSAVLEESKPDGGKHIRWIDSGSEDENP</sequence>
<evidence type="ECO:0000256" key="2">
    <source>
        <dbReference type="ARBA" id="ARBA00001947"/>
    </source>
</evidence>
<evidence type="ECO:0000256" key="10">
    <source>
        <dbReference type="ARBA" id="ARBA00022833"/>
    </source>
</evidence>
<evidence type="ECO:0000256" key="6">
    <source>
        <dbReference type="ARBA" id="ARBA00022722"/>
    </source>
</evidence>
<feature type="region of interest" description="Disordered" evidence="11">
    <location>
        <begin position="1016"/>
        <end position="1036"/>
    </location>
</feature>
<reference evidence="13 14" key="1">
    <citation type="submission" date="2024-09" db="EMBL/GenBank/DDBJ databases">
        <title>Chromosome-scale assembly of Riccia sorocarpa.</title>
        <authorList>
            <person name="Paukszto L."/>
        </authorList>
    </citation>
    <scope>NUCLEOTIDE SEQUENCE [LARGE SCALE GENOMIC DNA]</scope>
    <source>
        <strain evidence="13">LP-2024</strain>
        <tissue evidence="13">Aerial parts of the thallus</tissue>
    </source>
</reference>
<evidence type="ECO:0000256" key="5">
    <source>
        <dbReference type="ARBA" id="ARBA00022694"/>
    </source>
</evidence>
<feature type="region of interest" description="Disordered" evidence="11">
    <location>
        <begin position="1086"/>
        <end position="1153"/>
    </location>
</feature>